<proteinExistence type="predicted"/>
<dbReference type="GO" id="GO:0005778">
    <property type="term" value="C:peroxisomal membrane"/>
    <property type="evidence" value="ECO:0007669"/>
    <property type="project" value="InterPro"/>
</dbReference>
<evidence type="ECO:0000256" key="1">
    <source>
        <dbReference type="SAM" id="MobiDB-lite"/>
    </source>
</evidence>
<dbReference type="RefSeq" id="XP_001730507.1">
    <property type="nucleotide sequence ID" value="XM_001730455.1"/>
</dbReference>
<name>A8Q337_MALGO</name>
<evidence type="ECO:0000313" key="3">
    <source>
        <dbReference type="Proteomes" id="UP000008837"/>
    </source>
</evidence>
<dbReference type="PANTHER" id="PTHR28080">
    <property type="entry name" value="PEROXISOMAL BIOGENESIS FACTOR 3"/>
    <property type="match status" value="1"/>
</dbReference>
<dbReference type="InParanoid" id="A8Q337"/>
<dbReference type="GO" id="GO:0045046">
    <property type="term" value="P:protein import into peroxisome membrane"/>
    <property type="evidence" value="ECO:0007669"/>
    <property type="project" value="TreeGrafter"/>
</dbReference>
<dbReference type="InterPro" id="IPR006966">
    <property type="entry name" value="Peroxin-3"/>
</dbReference>
<dbReference type="OrthoDB" id="45930at2759"/>
<evidence type="ECO:0008006" key="4">
    <source>
        <dbReference type="Google" id="ProtNLM"/>
    </source>
</evidence>
<dbReference type="GO" id="GO:0030674">
    <property type="term" value="F:protein-macromolecule adaptor activity"/>
    <property type="evidence" value="ECO:0007669"/>
    <property type="project" value="TreeGrafter"/>
</dbReference>
<feature type="compositionally biased region" description="Low complexity" evidence="1">
    <location>
        <begin position="129"/>
        <end position="155"/>
    </location>
</feature>
<feature type="region of interest" description="Disordered" evidence="1">
    <location>
        <begin position="97"/>
        <end position="198"/>
    </location>
</feature>
<gene>
    <name evidence="2" type="ORF">MGL_2303</name>
</gene>
<accession>A8Q337</accession>
<feature type="compositionally biased region" description="Polar residues" evidence="1">
    <location>
        <begin position="288"/>
        <end position="304"/>
    </location>
</feature>
<sequence length="625" mass="68745">MARMSERGRLWAKRGLRVAAVATGIVGGLYMLAQFALAKFNDMQERLLRDRVARENLRRRFLQNQEDCNFTIMALLPTLSAQIFAEMDVESISHALREQNKKSIHPPRTTPSAAYETRNVSESHSQPVSTSEMSETPTAETTTPPVSAAASSLSPLDAQKGPAEGPVSNEDAAATVAVSATKSMPESLSQSATPQFSTPQCLTPQLEAPNAVAMAGENADADANTNVIEHAETSKMVGDSPPADHATPKKMCPQSGLDLVSEKPPEPISATTRLPAITKHDVVADSETPATSVTPSVDTGPSSVSEDERRATKLRLWNEIKLKSFERTFTTLYTLVFLSLQTYIQLNLLGRRAYLTALENQAKRDAYARAQRDLGAVDESHFIELHGDGSDTVMRDDMFGVDERLSQDTEKKYLTSSYWFLHYGWREVAADVRQAVQDELADMPLKTMLTYGHFEALVDRIRERVEKPSSFDTHSHGFWGRPTGFSGILLPESEREEARMLRDAGALDPAASLDEAVTPALRALLDETKDYIDSPDFAHVVSSACEQVFSLFLSHMATSFGVRVNEARRIDKPLLLAKVLPLVSQQAQVALNATPNDYVDAVVDCRDLRALSVLMYAAWDDEGDP</sequence>
<evidence type="ECO:0000313" key="2">
    <source>
        <dbReference type="EMBL" id="EDP43293.1"/>
    </source>
</evidence>
<dbReference type="GeneID" id="5854814"/>
<reference evidence="2 3" key="1">
    <citation type="journal article" date="2007" name="Proc. Natl. Acad. Sci. U.S.A.">
        <title>Dandruff-associated Malassezia genomes reveal convergent and divergent virulence traits shared with plant and human fungal pathogens.</title>
        <authorList>
            <person name="Xu J."/>
            <person name="Saunders C.W."/>
            <person name="Hu P."/>
            <person name="Grant R.A."/>
            <person name="Boekhout T."/>
            <person name="Kuramae E.E."/>
            <person name="Kronstad J.W."/>
            <person name="Deangelis Y.M."/>
            <person name="Reeder N.L."/>
            <person name="Johnstone K.R."/>
            <person name="Leland M."/>
            <person name="Fieno A.M."/>
            <person name="Begley W.M."/>
            <person name="Sun Y."/>
            <person name="Lacey M.P."/>
            <person name="Chaudhary T."/>
            <person name="Keough T."/>
            <person name="Chu L."/>
            <person name="Sears R."/>
            <person name="Yuan B."/>
            <person name="Dawson T.L.Jr."/>
        </authorList>
    </citation>
    <scope>NUCLEOTIDE SEQUENCE [LARGE SCALE GENOMIC DNA]</scope>
    <source>
        <strain evidence="3">ATCC MYA-4612 / CBS 7966</strain>
    </source>
</reference>
<protein>
    <recommendedName>
        <fullName evidence="4">Peroxin-3</fullName>
    </recommendedName>
</protein>
<dbReference type="Proteomes" id="UP000008837">
    <property type="component" value="Unassembled WGS sequence"/>
</dbReference>
<feature type="compositionally biased region" description="Low complexity" evidence="1">
    <location>
        <begin position="172"/>
        <end position="183"/>
    </location>
</feature>
<dbReference type="STRING" id="425265.A8Q337"/>
<feature type="compositionally biased region" description="Polar residues" evidence="1">
    <location>
        <begin position="118"/>
        <end position="128"/>
    </location>
</feature>
<organism evidence="2 3">
    <name type="scientific">Malassezia globosa (strain ATCC MYA-4612 / CBS 7966)</name>
    <name type="common">Dandruff-associated fungus</name>
    <dbReference type="NCBI Taxonomy" id="425265"/>
    <lineage>
        <taxon>Eukaryota</taxon>
        <taxon>Fungi</taxon>
        <taxon>Dikarya</taxon>
        <taxon>Basidiomycota</taxon>
        <taxon>Ustilaginomycotina</taxon>
        <taxon>Malasseziomycetes</taxon>
        <taxon>Malasseziales</taxon>
        <taxon>Malasseziaceae</taxon>
        <taxon>Malassezia</taxon>
    </lineage>
</organism>
<dbReference type="AlphaFoldDB" id="A8Q337"/>
<dbReference type="VEuPathDB" id="FungiDB:MGL_2303"/>
<keyword evidence="3" id="KW-1185">Reference proteome</keyword>
<feature type="compositionally biased region" description="Polar residues" evidence="1">
    <location>
        <begin position="184"/>
        <end position="198"/>
    </location>
</feature>
<feature type="region of interest" description="Disordered" evidence="1">
    <location>
        <begin position="283"/>
        <end position="306"/>
    </location>
</feature>
<dbReference type="KEGG" id="mgl:MGL_2303"/>
<dbReference type="EMBL" id="AAYY01000008">
    <property type="protein sequence ID" value="EDP43293.1"/>
    <property type="molecule type" value="Genomic_DNA"/>
</dbReference>
<dbReference type="Pfam" id="PF04882">
    <property type="entry name" value="Peroxin-3"/>
    <property type="match status" value="1"/>
</dbReference>
<dbReference type="PANTHER" id="PTHR28080:SF1">
    <property type="entry name" value="PEROXISOMAL BIOGENESIS FACTOR 3"/>
    <property type="match status" value="1"/>
</dbReference>
<dbReference type="OMA" id="HRGWKDL"/>
<comment type="caution">
    <text evidence="2">The sequence shown here is derived from an EMBL/GenBank/DDBJ whole genome shotgun (WGS) entry which is preliminary data.</text>
</comment>